<evidence type="ECO:0000256" key="2">
    <source>
        <dbReference type="ARBA" id="ARBA00004613"/>
    </source>
</evidence>
<keyword evidence="5" id="KW-0472">Membrane</keyword>
<reference evidence="8" key="1">
    <citation type="submission" date="2022-08" db="UniProtKB">
        <authorList>
            <consortium name="EnsemblMetazoa"/>
        </authorList>
    </citation>
    <scope>IDENTIFICATION</scope>
    <source>
        <strain evidence="8">05x7-T-G4-1.051#20</strain>
    </source>
</reference>
<evidence type="ECO:0000256" key="3">
    <source>
        <dbReference type="ARBA" id="ARBA00022525"/>
    </source>
</evidence>
<keyword evidence="3" id="KW-0964">Secreted</keyword>
<evidence type="ECO:0000256" key="5">
    <source>
        <dbReference type="ARBA" id="ARBA00023136"/>
    </source>
</evidence>
<evidence type="ECO:0000259" key="7">
    <source>
        <dbReference type="PROSITE" id="PS50022"/>
    </source>
</evidence>
<evidence type="ECO:0000313" key="8">
    <source>
        <dbReference type="EnsemblMetazoa" id="G10109.1:cds"/>
    </source>
</evidence>
<dbReference type="GO" id="GO:0012505">
    <property type="term" value="C:endomembrane system"/>
    <property type="evidence" value="ECO:0007669"/>
    <property type="project" value="UniProtKB-SubCell"/>
</dbReference>
<dbReference type="AlphaFoldDB" id="A0A8W8HLS6"/>
<keyword evidence="4" id="KW-0130">Cell adhesion</keyword>
<dbReference type="GO" id="GO:0005886">
    <property type="term" value="C:plasma membrane"/>
    <property type="evidence" value="ECO:0007669"/>
    <property type="project" value="TreeGrafter"/>
</dbReference>
<dbReference type="Proteomes" id="UP000005408">
    <property type="component" value="Unassembled WGS sequence"/>
</dbReference>
<accession>A0A8W8HLS6</accession>
<evidence type="ECO:0000256" key="4">
    <source>
        <dbReference type="ARBA" id="ARBA00022889"/>
    </source>
</evidence>
<keyword evidence="9" id="KW-1185">Reference proteome</keyword>
<dbReference type="Gene3D" id="2.60.120.260">
    <property type="entry name" value="Galactose-binding domain-like"/>
    <property type="match status" value="1"/>
</dbReference>
<name>A0A8W8HLS6_MAGGI</name>
<dbReference type="GO" id="GO:0007155">
    <property type="term" value="P:cell adhesion"/>
    <property type="evidence" value="ECO:0007669"/>
    <property type="project" value="UniProtKB-KW"/>
</dbReference>
<dbReference type="SMART" id="SM00231">
    <property type="entry name" value="FA58C"/>
    <property type="match status" value="1"/>
</dbReference>
<evidence type="ECO:0000256" key="6">
    <source>
        <dbReference type="ARBA" id="ARBA00023157"/>
    </source>
</evidence>
<keyword evidence="6" id="KW-1015">Disulfide bond</keyword>
<dbReference type="CDD" id="cd00057">
    <property type="entry name" value="FA58C"/>
    <property type="match status" value="1"/>
</dbReference>
<dbReference type="Pfam" id="PF00754">
    <property type="entry name" value="F5_F8_type_C"/>
    <property type="match status" value="1"/>
</dbReference>
<sequence>MLDTVTDDKLTASSIYDYDYLANKSRLSSTGWSPDAQEDDPWIQVDFGRPLTMVAVVTKGLDFNNHNEYVKKYKVRYSNTSVNWTMVFNGTNDEFEANSDRTTPVTNTLPSPIVARYLRLYPTEHHDYRSLRFDVIGCEGNANLNIS</sequence>
<proteinExistence type="predicted"/>
<dbReference type="InterPro" id="IPR008979">
    <property type="entry name" value="Galactose-bd-like_sf"/>
</dbReference>
<feature type="domain" description="F5/8 type C" evidence="7">
    <location>
        <begin position="1"/>
        <end position="138"/>
    </location>
</feature>
<dbReference type="InterPro" id="IPR000421">
    <property type="entry name" value="FA58C"/>
</dbReference>
<dbReference type="EnsemblMetazoa" id="G10109.1">
    <property type="protein sequence ID" value="G10109.1:cds"/>
    <property type="gene ID" value="G10109"/>
</dbReference>
<evidence type="ECO:0000256" key="1">
    <source>
        <dbReference type="ARBA" id="ARBA00004184"/>
    </source>
</evidence>
<comment type="subcellular location">
    <subcellularLocation>
        <location evidence="1">Endomembrane system</location>
        <topology evidence="1">Peripheral membrane protein</topology>
    </subcellularLocation>
    <subcellularLocation>
        <location evidence="2">Secreted</location>
    </subcellularLocation>
</comment>
<dbReference type="PANTHER" id="PTHR46806">
    <property type="entry name" value="F5/8 TYPE C DOMAIN-CONTAINING PROTEIN"/>
    <property type="match status" value="1"/>
</dbReference>
<organism evidence="8 9">
    <name type="scientific">Magallana gigas</name>
    <name type="common">Pacific oyster</name>
    <name type="synonym">Crassostrea gigas</name>
    <dbReference type="NCBI Taxonomy" id="29159"/>
    <lineage>
        <taxon>Eukaryota</taxon>
        <taxon>Metazoa</taxon>
        <taxon>Spiralia</taxon>
        <taxon>Lophotrochozoa</taxon>
        <taxon>Mollusca</taxon>
        <taxon>Bivalvia</taxon>
        <taxon>Autobranchia</taxon>
        <taxon>Pteriomorphia</taxon>
        <taxon>Ostreida</taxon>
        <taxon>Ostreoidea</taxon>
        <taxon>Ostreidae</taxon>
        <taxon>Magallana</taxon>
    </lineage>
</organism>
<dbReference type="InterPro" id="IPR050633">
    <property type="entry name" value="Neuropilin_MCO_CoagFactor"/>
</dbReference>
<dbReference type="PANTHER" id="PTHR46806:SF5">
    <property type="entry name" value="F5_8 TYPE C DOMAIN-CONTAINING PROTEIN"/>
    <property type="match status" value="1"/>
</dbReference>
<protein>
    <recommendedName>
        <fullName evidence="7">F5/8 type C domain-containing protein</fullName>
    </recommendedName>
</protein>
<dbReference type="SUPFAM" id="SSF49785">
    <property type="entry name" value="Galactose-binding domain-like"/>
    <property type="match status" value="1"/>
</dbReference>
<dbReference type="GO" id="GO:0005576">
    <property type="term" value="C:extracellular region"/>
    <property type="evidence" value="ECO:0007669"/>
    <property type="project" value="UniProtKB-SubCell"/>
</dbReference>
<dbReference type="PROSITE" id="PS50022">
    <property type="entry name" value="FA58C_3"/>
    <property type="match status" value="1"/>
</dbReference>
<dbReference type="GO" id="GO:0038023">
    <property type="term" value="F:signaling receptor activity"/>
    <property type="evidence" value="ECO:0007669"/>
    <property type="project" value="TreeGrafter"/>
</dbReference>
<evidence type="ECO:0000313" key="9">
    <source>
        <dbReference type="Proteomes" id="UP000005408"/>
    </source>
</evidence>